<dbReference type="Pfam" id="PF13444">
    <property type="entry name" value="Acetyltransf_5"/>
    <property type="match status" value="1"/>
</dbReference>
<dbReference type="NCBIfam" id="TIGR03694">
    <property type="entry name" value="exosort_acyl"/>
    <property type="match status" value="1"/>
</dbReference>
<sequence>MKHLKIIQKIPVVKHLVNKAISRLASNDANAISKHFSQFLRVELAASEDLRAEVFNVRHQVYCEELHFEDERKNQLEQDEFDSHSFHSLIRHVTTGKVAGTVRIITSGHGDEKLPIEANCMHAITDPAIFPAAFPRHEICEISRLAVPETFRRRKFDQFKGAATGVINEVFFSEHELRCFPYIAICLYLSAALMALHNNKRHVFVMMEPRLARSLTFVGIVFKQLGDPIEYHGKRAAYYINPEMFRKNLSVGYVKLLESIERELYPNDKPRPLKRKFPGFGWGLRFS</sequence>
<protein>
    <submittedName>
        <fullName evidence="1">PEP-CTERM/exosortase system-associated acyltransferase</fullName>
    </submittedName>
</protein>
<dbReference type="Proteomes" id="UP001231109">
    <property type="component" value="Unassembled WGS sequence"/>
</dbReference>
<dbReference type="InterPro" id="IPR016181">
    <property type="entry name" value="Acyl_CoA_acyltransferase"/>
</dbReference>
<reference evidence="1 2" key="1">
    <citation type="submission" date="2022-11" db="EMBL/GenBank/DDBJ databases">
        <title>Viruses from the air-sea interface of a natural surface slick.</title>
        <authorList>
            <person name="Rahlff J."/>
            <person name="Holmfeldt K."/>
        </authorList>
    </citation>
    <scope>NUCLEOTIDE SEQUENCE [LARGE SCALE GENOMIC DNA]</scope>
    <source>
        <strain evidence="1 2">SMS4</strain>
    </source>
</reference>
<comment type="caution">
    <text evidence="1">The sequence shown here is derived from an EMBL/GenBank/DDBJ whole genome shotgun (WGS) entry which is preliminary data.</text>
</comment>
<dbReference type="InterPro" id="IPR022484">
    <property type="entry name" value="PEP-CTERM/exosrtase_acylTfrase"/>
</dbReference>
<keyword evidence="1" id="KW-0012">Acyltransferase</keyword>
<evidence type="ECO:0000313" key="2">
    <source>
        <dbReference type="Proteomes" id="UP001231109"/>
    </source>
</evidence>
<keyword evidence="1" id="KW-0808">Transferase</keyword>
<accession>A0ABT9HUA2</accession>
<gene>
    <name evidence="1" type="ORF">ORJ04_01915</name>
</gene>
<proteinExistence type="predicted"/>
<evidence type="ECO:0000313" key="1">
    <source>
        <dbReference type="EMBL" id="MDP5134704.1"/>
    </source>
</evidence>
<dbReference type="RefSeq" id="WP_305973412.1">
    <property type="nucleotide sequence ID" value="NZ_JAPJDY010000001.1"/>
</dbReference>
<dbReference type="GO" id="GO:0016746">
    <property type="term" value="F:acyltransferase activity"/>
    <property type="evidence" value="ECO:0007669"/>
    <property type="project" value="UniProtKB-KW"/>
</dbReference>
<organism evidence="1 2">
    <name type="scientific">Rheinheimera baltica</name>
    <dbReference type="NCBI Taxonomy" id="67576"/>
    <lineage>
        <taxon>Bacteria</taxon>
        <taxon>Pseudomonadati</taxon>
        <taxon>Pseudomonadota</taxon>
        <taxon>Gammaproteobacteria</taxon>
        <taxon>Chromatiales</taxon>
        <taxon>Chromatiaceae</taxon>
        <taxon>Rheinheimera</taxon>
    </lineage>
</organism>
<dbReference type="Gene3D" id="3.40.630.30">
    <property type="match status" value="1"/>
</dbReference>
<dbReference type="EMBL" id="JAPJDZ010000002">
    <property type="protein sequence ID" value="MDP5134704.1"/>
    <property type="molecule type" value="Genomic_DNA"/>
</dbReference>
<dbReference type="SUPFAM" id="SSF55729">
    <property type="entry name" value="Acyl-CoA N-acyltransferases (Nat)"/>
    <property type="match status" value="1"/>
</dbReference>
<keyword evidence="2" id="KW-1185">Reference proteome</keyword>
<name>A0ABT9HUA2_9GAMM</name>